<evidence type="ECO:0000256" key="3">
    <source>
        <dbReference type="ARBA" id="ARBA00023125"/>
    </source>
</evidence>
<dbReference type="EMBL" id="BAAAWD010000019">
    <property type="protein sequence ID" value="GAA3029618.1"/>
    <property type="molecule type" value="Genomic_DNA"/>
</dbReference>
<dbReference type="PANTHER" id="PTHR30346:SF29">
    <property type="entry name" value="LYSR SUBSTRATE-BINDING"/>
    <property type="match status" value="1"/>
</dbReference>
<dbReference type="PANTHER" id="PTHR30346">
    <property type="entry name" value="TRANSCRIPTIONAL DUAL REGULATOR HCAR-RELATED"/>
    <property type="match status" value="1"/>
</dbReference>
<dbReference type="InterPro" id="IPR036388">
    <property type="entry name" value="WH-like_DNA-bd_sf"/>
</dbReference>
<comment type="similarity">
    <text evidence="1">Belongs to the LysR transcriptional regulatory family.</text>
</comment>
<dbReference type="Proteomes" id="UP001499930">
    <property type="component" value="Unassembled WGS sequence"/>
</dbReference>
<sequence>MLSLRQLEYLVAVVDHGSFTRAAEILHVTQPALSHQIQALERAAGARLLERLPRAVHLTPAGRAMLPHARAALADVTGALCAVRQATGLAGGELRLATVCSVGLGVLPGALRAWNRLHPEVDVRLFEHHHTEELAEAMASGQADLAVGPRPAPWPGPVHELGCEEFVVTVPPGDPLAAGGAREVDLEDLRDRRWVHYAPGNGLSEVLDHACARAGFRPRIAVRTEQTASAPALAAAGLGPALVPSTILPRGYEGHVLWPRPAVTRALTAYARTGLDTLAAAFLAVLTESVAGTLLSAARPGPPAHGPDPYLGPSVPPVPPGRP</sequence>
<reference evidence="8" key="1">
    <citation type="journal article" date="2019" name="Int. J. Syst. Evol. Microbiol.">
        <title>The Global Catalogue of Microorganisms (GCM) 10K type strain sequencing project: providing services to taxonomists for standard genome sequencing and annotation.</title>
        <authorList>
            <consortium name="The Broad Institute Genomics Platform"/>
            <consortium name="The Broad Institute Genome Sequencing Center for Infectious Disease"/>
            <person name="Wu L."/>
            <person name="Ma J."/>
        </authorList>
    </citation>
    <scope>NUCLEOTIDE SEQUENCE [LARGE SCALE GENOMIC DNA]</scope>
    <source>
        <strain evidence="8">JCM 3106</strain>
    </source>
</reference>
<keyword evidence="3" id="KW-0238">DNA-binding</keyword>
<dbReference type="SUPFAM" id="SSF53850">
    <property type="entry name" value="Periplasmic binding protein-like II"/>
    <property type="match status" value="1"/>
</dbReference>
<evidence type="ECO:0000256" key="5">
    <source>
        <dbReference type="SAM" id="MobiDB-lite"/>
    </source>
</evidence>
<dbReference type="Pfam" id="PF03466">
    <property type="entry name" value="LysR_substrate"/>
    <property type="match status" value="1"/>
</dbReference>
<dbReference type="InterPro" id="IPR036390">
    <property type="entry name" value="WH_DNA-bd_sf"/>
</dbReference>
<dbReference type="SUPFAM" id="SSF46785">
    <property type="entry name" value="Winged helix' DNA-binding domain"/>
    <property type="match status" value="1"/>
</dbReference>
<dbReference type="InterPro" id="IPR000847">
    <property type="entry name" value="LysR_HTH_N"/>
</dbReference>
<gene>
    <name evidence="7" type="ORF">GCM10017559_65210</name>
</gene>
<feature type="region of interest" description="Disordered" evidence="5">
    <location>
        <begin position="299"/>
        <end position="323"/>
    </location>
</feature>
<keyword evidence="2" id="KW-0805">Transcription regulation</keyword>
<evidence type="ECO:0000313" key="7">
    <source>
        <dbReference type="EMBL" id="GAA3029618.1"/>
    </source>
</evidence>
<keyword evidence="8" id="KW-1185">Reference proteome</keyword>
<dbReference type="PROSITE" id="PS50931">
    <property type="entry name" value="HTH_LYSR"/>
    <property type="match status" value="1"/>
</dbReference>
<dbReference type="CDD" id="cd05466">
    <property type="entry name" value="PBP2_LTTR_substrate"/>
    <property type="match status" value="1"/>
</dbReference>
<dbReference type="Gene3D" id="3.40.190.10">
    <property type="entry name" value="Periplasmic binding protein-like II"/>
    <property type="match status" value="2"/>
</dbReference>
<feature type="compositionally biased region" description="Pro residues" evidence="5">
    <location>
        <begin position="314"/>
        <end position="323"/>
    </location>
</feature>
<dbReference type="Gene3D" id="1.10.10.10">
    <property type="entry name" value="Winged helix-like DNA-binding domain superfamily/Winged helix DNA-binding domain"/>
    <property type="match status" value="1"/>
</dbReference>
<keyword evidence="4" id="KW-0804">Transcription</keyword>
<evidence type="ECO:0000256" key="4">
    <source>
        <dbReference type="ARBA" id="ARBA00023163"/>
    </source>
</evidence>
<dbReference type="RefSeq" id="WP_344902902.1">
    <property type="nucleotide sequence ID" value="NZ_BAAAWD010000019.1"/>
</dbReference>
<protein>
    <submittedName>
        <fullName evidence="7">LysR family transcriptional regulator</fullName>
    </submittedName>
</protein>
<evidence type="ECO:0000256" key="2">
    <source>
        <dbReference type="ARBA" id="ARBA00023015"/>
    </source>
</evidence>
<dbReference type="PRINTS" id="PR00039">
    <property type="entry name" value="HTHLYSR"/>
</dbReference>
<comment type="caution">
    <text evidence="7">The sequence shown here is derived from an EMBL/GenBank/DDBJ whole genome shotgun (WGS) entry which is preliminary data.</text>
</comment>
<proteinExistence type="inferred from homology"/>
<dbReference type="Pfam" id="PF00126">
    <property type="entry name" value="HTH_1"/>
    <property type="match status" value="1"/>
</dbReference>
<evidence type="ECO:0000256" key="1">
    <source>
        <dbReference type="ARBA" id="ARBA00009437"/>
    </source>
</evidence>
<organism evidence="7 8">
    <name type="scientific">Streptosporangium longisporum</name>
    <dbReference type="NCBI Taxonomy" id="46187"/>
    <lineage>
        <taxon>Bacteria</taxon>
        <taxon>Bacillati</taxon>
        <taxon>Actinomycetota</taxon>
        <taxon>Actinomycetes</taxon>
        <taxon>Streptosporangiales</taxon>
        <taxon>Streptosporangiaceae</taxon>
        <taxon>Streptosporangium</taxon>
    </lineage>
</organism>
<dbReference type="InterPro" id="IPR005119">
    <property type="entry name" value="LysR_subst-bd"/>
</dbReference>
<accession>A0ABP6L483</accession>
<evidence type="ECO:0000313" key="8">
    <source>
        <dbReference type="Proteomes" id="UP001499930"/>
    </source>
</evidence>
<feature type="domain" description="HTH lysR-type" evidence="6">
    <location>
        <begin position="2"/>
        <end position="59"/>
    </location>
</feature>
<name>A0ABP6L483_9ACTN</name>
<evidence type="ECO:0000259" key="6">
    <source>
        <dbReference type="PROSITE" id="PS50931"/>
    </source>
</evidence>